<gene>
    <name evidence="1" type="ORF">ACFPPA_00205</name>
</gene>
<organism evidence="1 2">
    <name type="scientific">Rhodanobacter ginsengisoli</name>
    <dbReference type="NCBI Taxonomy" id="418646"/>
    <lineage>
        <taxon>Bacteria</taxon>
        <taxon>Pseudomonadati</taxon>
        <taxon>Pseudomonadota</taxon>
        <taxon>Gammaproteobacteria</taxon>
        <taxon>Lysobacterales</taxon>
        <taxon>Rhodanobacteraceae</taxon>
        <taxon>Rhodanobacter</taxon>
    </lineage>
</organism>
<dbReference type="RefSeq" id="WP_377316091.1">
    <property type="nucleotide sequence ID" value="NZ_JBHSNF010000001.1"/>
</dbReference>
<comment type="caution">
    <text evidence="1">The sequence shown here is derived from an EMBL/GenBank/DDBJ whole genome shotgun (WGS) entry which is preliminary data.</text>
</comment>
<dbReference type="Proteomes" id="UP001596114">
    <property type="component" value="Unassembled WGS sequence"/>
</dbReference>
<evidence type="ECO:0000313" key="2">
    <source>
        <dbReference type="Proteomes" id="UP001596114"/>
    </source>
</evidence>
<keyword evidence="2" id="KW-1185">Reference proteome</keyword>
<name>A0ABW0QN88_9GAMM</name>
<reference evidence="2" key="1">
    <citation type="journal article" date="2019" name="Int. J. Syst. Evol. Microbiol.">
        <title>The Global Catalogue of Microorganisms (GCM) 10K type strain sequencing project: providing services to taxonomists for standard genome sequencing and annotation.</title>
        <authorList>
            <consortium name="The Broad Institute Genomics Platform"/>
            <consortium name="The Broad Institute Genome Sequencing Center for Infectious Disease"/>
            <person name="Wu L."/>
            <person name="Ma J."/>
        </authorList>
    </citation>
    <scope>NUCLEOTIDE SEQUENCE [LARGE SCALE GENOMIC DNA]</scope>
    <source>
        <strain evidence="2">CGMCC 1.16619</strain>
    </source>
</reference>
<dbReference type="EMBL" id="JBHSNF010000001">
    <property type="protein sequence ID" value="MFC5524154.1"/>
    <property type="molecule type" value="Genomic_DNA"/>
</dbReference>
<evidence type="ECO:0000313" key="1">
    <source>
        <dbReference type="EMBL" id="MFC5524154.1"/>
    </source>
</evidence>
<protein>
    <recommendedName>
        <fullName evidence="3">Antibiotic biosynthesis monooxygenase</fullName>
    </recommendedName>
</protein>
<accession>A0ABW0QN88</accession>
<proteinExistence type="predicted"/>
<evidence type="ECO:0008006" key="3">
    <source>
        <dbReference type="Google" id="ProtNLM"/>
    </source>
</evidence>
<sequence length="101" mass="11297">MKQVLVTYATKPECAEENARLVGEVFAELHARAPRGLHYVVLRRGDGTFMHFVQQDDGATGLSDLESFRAFQQAVSERWRERPVVADVEVVGSYGMAPKTD</sequence>